<dbReference type="InterPro" id="IPR027417">
    <property type="entry name" value="P-loop_NTPase"/>
</dbReference>
<comment type="catalytic activity">
    <reaction evidence="1 14 15">
        <text>adenosine 5'-phosphosulfate + ATP = 3'-phosphoadenylyl sulfate + ADP + H(+)</text>
        <dbReference type="Rhea" id="RHEA:24152"/>
        <dbReference type="ChEBI" id="CHEBI:15378"/>
        <dbReference type="ChEBI" id="CHEBI:30616"/>
        <dbReference type="ChEBI" id="CHEBI:58243"/>
        <dbReference type="ChEBI" id="CHEBI:58339"/>
        <dbReference type="ChEBI" id="CHEBI:456216"/>
        <dbReference type="EC" id="2.7.1.25"/>
    </reaction>
</comment>
<evidence type="ECO:0000256" key="6">
    <source>
        <dbReference type="ARBA" id="ARBA00018163"/>
    </source>
</evidence>
<proteinExistence type="inferred from homology"/>
<dbReference type="EC" id="2.7.1.25" evidence="5 14"/>
<keyword evidence="19" id="KW-1185">Reference proteome</keyword>
<evidence type="ECO:0000256" key="8">
    <source>
        <dbReference type="ARBA" id="ARBA00022741"/>
    </source>
</evidence>
<dbReference type="GO" id="GO:0004020">
    <property type="term" value="F:adenylylsulfate kinase activity"/>
    <property type="evidence" value="ECO:0007669"/>
    <property type="project" value="UniProtKB-UniRule"/>
</dbReference>
<evidence type="ECO:0000313" key="19">
    <source>
        <dbReference type="Proteomes" id="UP000295238"/>
    </source>
</evidence>
<dbReference type="PANTHER" id="PTHR11055">
    <property type="entry name" value="BIFUNCTIONAL 3'-PHOSPHOADENOSINE 5'-PHOSPHOSULFATE SYNTHASE"/>
    <property type="match status" value="1"/>
</dbReference>
<comment type="function">
    <text evidence="2 14 15">Catalyzes the synthesis of activated sulfate.</text>
</comment>
<dbReference type="AlphaFoldDB" id="A0A4R5UMQ8"/>
<evidence type="ECO:0000256" key="12">
    <source>
        <dbReference type="ARBA" id="ARBA00031393"/>
    </source>
</evidence>
<dbReference type="HAMAP" id="MF_00065">
    <property type="entry name" value="Adenylyl_sulf_kinase"/>
    <property type="match status" value="1"/>
</dbReference>
<evidence type="ECO:0000256" key="3">
    <source>
        <dbReference type="ARBA" id="ARBA00004806"/>
    </source>
</evidence>
<keyword evidence="10 14" id="KW-0067">ATP-binding</keyword>
<dbReference type="NCBIfam" id="NF003013">
    <property type="entry name" value="PRK03846.1"/>
    <property type="match status" value="1"/>
</dbReference>
<dbReference type="EMBL" id="SMTL01000001">
    <property type="protein sequence ID" value="TDK39131.1"/>
    <property type="molecule type" value="Genomic_DNA"/>
</dbReference>
<feature type="binding site" evidence="14">
    <location>
        <begin position="56"/>
        <end position="63"/>
    </location>
    <ligand>
        <name>ATP</name>
        <dbReference type="ChEBI" id="CHEBI:30616"/>
    </ligand>
</feature>
<dbReference type="UniPathway" id="UPA00140">
    <property type="reaction ID" value="UER00205"/>
</dbReference>
<comment type="pathway">
    <text evidence="3 14 15">Sulfur metabolism; hydrogen sulfide biosynthesis; sulfite from sulfate: step 2/3.</text>
</comment>
<dbReference type="SUPFAM" id="SSF52540">
    <property type="entry name" value="P-loop containing nucleoside triphosphate hydrolases"/>
    <property type="match status" value="1"/>
</dbReference>
<evidence type="ECO:0000256" key="9">
    <source>
        <dbReference type="ARBA" id="ARBA00022777"/>
    </source>
</evidence>
<dbReference type="GO" id="GO:0000103">
    <property type="term" value="P:sulfate assimilation"/>
    <property type="evidence" value="ECO:0007669"/>
    <property type="project" value="UniProtKB-UniRule"/>
</dbReference>
<keyword evidence="7 14" id="KW-0808">Transferase</keyword>
<evidence type="ECO:0000256" key="11">
    <source>
        <dbReference type="ARBA" id="ARBA00029724"/>
    </source>
</evidence>
<organism evidence="18 19">
    <name type="scientific">Rhizobium deserti</name>
    <dbReference type="NCBI Taxonomy" id="2547961"/>
    <lineage>
        <taxon>Bacteria</taxon>
        <taxon>Pseudomonadati</taxon>
        <taxon>Pseudomonadota</taxon>
        <taxon>Alphaproteobacteria</taxon>
        <taxon>Hyphomicrobiales</taxon>
        <taxon>Rhizobiaceae</taxon>
        <taxon>Rhizobium/Agrobacterium group</taxon>
        <taxon>Rhizobium</taxon>
    </lineage>
</organism>
<evidence type="ECO:0000256" key="10">
    <source>
        <dbReference type="ARBA" id="ARBA00022840"/>
    </source>
</evidence>
<dbReference type="NCBIfam" id="TIGR00455">
    <property type="entry name" value="apsK"/>
    <property type="match status" value="1"/>
</dbReference>
<evidence type="ECO:0000256" key="15">
    <source>
        <dbReference type="RuleBase" id="RU004347"/>
    </source>
</evidence>
<feature type="active site" description="Phosphoserine intermediate" evidence="14">
    <location>
        <position position="130"/>
    </location>
</feature>
<evidence type="ECO:0000256" key="13">
    <source>
        <dbReference type="ARBA" id="ARBA00031464"/>
    </source>
</evidence>
<dbReference type="Proteomes" id="UP000295238">
    <property type="component" value="Unassembled WGS sequence"/>
</dbReference>
<evidence type="ECO:0000256" key="5">
    <source>
        <dbReference type="ARBA" id="ARBA00012121"/>
    </source>
</evidence>
<dbReference type="InterPro" id="IPR059117">
    <property type="entry name" value="APS_kinase_dom"/>
</dbReference>
<evidence type="ECO:0000313" key="18">
    <source>
        <dbReference type="EMBL" id="TDK39131.1"/>
    </source>
</evidence>
<dbReference type="Pfam" id="PF01583">
    <property type="entry name" value="APS_kinase"/>
    <property type="match status" value="1"/>
</dbReference>
<evidence type="ECO:0000256" key="1">
    <source>
        <dbReference type="ARBA" id="ARBA00001823"/>
    </source>
</evidence>
<reference evidence="18 19" key="1">
    <citation type="submission" date="2019-03" db="EMBL/GenBank/DDBJ databases">
        <title>Rhizobium sp. nov., an bacterium isolated from biocrust in Mu Us Desert.</title>
        <authorList>
            <person name="Lixiong L."/>
        </authorList>
    </citation>
    <scope>NUCLEOTIDE SEQUENCE [LARGE SCALE GENOMIC DNA]</scope>
    <source>
        <strain evidence="18 19">SPY-1</strain>
    </source>
</reference>
<feature type="region of interest" description="Disordered" evidence="16">
    <location>
        <begin position="1"/>
        <end position="21"/>
    </location>
</feature>
<dbReference type="Gene3D" id="3.40.50.300">
    <property type="entry name" value="P-loop containing nucleotide triphosphate hydrolases"/>
    <property type="match status" value="1"/>
</dbReference>
<evidence type="ECO:0000256" key="2">
    <source>
        <dbReference type="ARBA" id="ARBA00002632"/>
    </source>
</evidence>
<protein>
    <recommendedName>
        <fullName evidence="6 14">Adenylyl-sulfate kinase</fullName>
        <ecNumber evidence="5 14">2.7.1.25</ecNumber>
    </recommendedName>
    <alternativeName>
        <fullName evidence="12 14">APS kinase</fullName>
    </alternativeName>
    <alternativeName>
        <fullName evidence="13 14">ATP adenosine-5'-phosphosulfate 3'-phosphotransferase</fullName>
    </alternativeName>
    <alternativeName>
        <fullName evidence="11 14">Adenosine-5'-phosphosulfate kinase</fullName>
    </alternativeName>
</protein>
<feature type="compositionally biased region" description="Polar residues" evidence="16">
    <location>
        <begin position="1"/>
        <end position="12"/>
    </location>
</feature>
<comment type="similarity">
    <text evidence="4 14 15">Belongs to the APS kinase family.</text>
</comment>
<dbReference type="GO" id="GO:0070814">
    <property type="term" value="P:hydrogen sulfide biosynthetic process"/>
    <property type="evidence" value="ECO:0007669"/>
    <property type="project" value="UniProtKB-UniRule"/>
</dbReference>
<evidence type="ECO:0000259" key="17">
    <source>
        <dbReference type="Pfam" id="PF01583"/>
    </source>
</evidence>
<dbReference type="OrthoDB" id="9804504at2"/>
<feature type="domain" description="APS kinase" evidence="17">
    <location>
        <begin position="48"/>
        <end position="198"/>
    </location>
</feature>
<evidence type="ECO:0000256" key="4">
    <source>
        <dbReference type="ARBA" id="ARBA00007008"/>
    </source>
</evidence>
<dbReference type="PANTHER" id="PTHR11055:SF63">
    <property type="entry name" value="ADENYLYL-SULFATE KINASE 1, CHLOROPLASTIC"/>
    <property type="match status" value="1"/>
</dbReference>
<evidence type="ECO:0000256" key="14">
    <source>
        <dbReference type="HAMAP-Rule" id="MF_00065"/>
    </source>
</evidence>
<name>A0A4R5UMQ8_9HYPH</name>
<keyword evidence="14" id="KW-0597">Phosphoprotein</keyword>
<comment type="caution">
    <text evidence="18">The sequence shown here is derived from an EMBL/GenBank/DDBJ whole genome shotgun (WGS) entry which is preliminary data.</text>
</comment>
<evidence type="ECO:0000256" key="7">
    <source>
        <dbReference type="ARBA" id="ARBA00022679"/>
    </source>
</evidence>
<dbReference type="CDD" id="cd02027">
    <property type="entry name" value="APSK"/>
    <property type="match status" value="1"/>
</dbReference>
<keyword evidence="8 14" id="KW-0547">Nucleotide-binding</keyword>
<evidence type="ECO:0000256" key="16">
    <source>
        <dbReference type="SAM" id="MobiDB-lite"/>
    </source>
</evidence>
<dbReference type="GO" id="GO:0005524">
    <property type="term" value="F:ATP binding"/>
    <property type="evidence" value="ECO:0007669"/>
    <property type="project" value="UniProtKB-UniRule"/>
</dbReference>
<gene>
    <name evidence="14 18" type="primary">cysC</name>
    <name evidence="18" type="ORF">E2F50_03095</name>
</gene>
<dbReference type="InterPro" id="IPR002891">
    <property type="entry name" value="APS"/>
</dbReference>
<keyword evidence="9 14" id="KW-0418">Kinase</keyword>
<accession>A0A4R5UMQ8</accession>
<sequence>MDGILSANTETAMTDDKSWPIDSKPTANVTWQKTTLDRQRRAKLLGQRPVVIWFTGLSGSGKSTIANELDILLHAEGRHTAILDGDNVRMGLNRDLGFTDADRVENMRRVAEVARLMLDAGLIVIVSFISPFRLERESARNLIDAEDFVEVFIDTPLQVCIDRDPKGLYGKAYRGEVKNFTGIDSAYEVPLAPEVHLKTVGASPAGNASEIMYYLKRCRWAERA</sequence>